<dbReference type="NCBIfam" id="TIGR02800">
    <property type="entry name" value="propeller_TolB"/>
    <property type="match status" value="1"/>
</dbReference>
<organism evidence="7 8">
    <name type="scientific">Methylococcus capsulatus</name>
    <dbReference type="NCBI Taxonomy" id="414"/>
    <lineage>
        <taxon>Bacteria</taxon>
        <taxon>Pseudomonadati</taxon>
        <taxon>Pseudomonadota</taxon>
        <taxon>Gammaproteobacteria</taxon>
        <taxon>Methylococcales</taxon>
        <taxon>Methylococcaceae</taxon>
        <taxon>Methylococcus</taxon>
    </lineage>
</organism>
<gene>
    <name evidence="5 7" type="primary">tolB</name>
    <name evidence="7" type="ORF">N4J17_11535</name>
</gene>
<dbReference type="RefSeq" id="WP_198323349.1">
    <property type="nucleotide sequence ID" value="NZ_CP104311.1"/>
</dbReference>
<protein>
    <recommendedName>
        <fullName evidence="5">Tol-Pal system protein TolB</fullName>
    </recommendedName>
</protein>
<dbReference type="EMBL" id="CP104311">
    <property type="protein sequence ID" value="WWF01098.1"/>
    <property type="molecule type" value="Genomic_DNA"/>
</dbReference>
<sequence precursor="true">MNKARAIARWISFLLLFAAGQVCAELQVQISQGVEGAIPVAVVPFANQGSLSESLSQIVSADLQRSGRFRTLAESAMRERPTAPDQIQQAVWQSLGQDFVVVGQVQPAGGDYEADFHVVDVIRGTLVISYKLPFGRAGTRQAAHRIADVIYKAITGEPGAFATRVAYVTVTGEGGNRRYNLQVADTDGYNPQSVIVSNEPIMSPAWSPDGTKIAYVSFESRRSAIYVQTLATGERRKVSDTPGINGAPAFSPDGSRLALTLSKDGNPDIYVMNLGSGGLTKITDYSGIDTEPNWSRDGRSIVFTSDRGGKPQLYLVSAGGGPAERLTYEGDYNARGVFSPDGRSLAMVHGKGGDYRIAVMDLASRAVRVLTNGPLDESPGFAPNGSMILYAARRGQLAAVSIDGKVRQSLQIEGGAVREPAWSP</sequence>
<evidence type="ECO:0000256" key="4">
    <source>
        <dbReference type="ARBA" id="ARBA00022764"/>
    </source>
</evidence>
<comment type="subcellular location">
    <subcellularLocation>
        <location evidence="1 5">Periplasm</location>
    </subcellularLocation>
</comment>
<dbReference type="PANTHER" id="PTHR36842:SF1">
    <property type="entry name" value="PROTEIN TOLB"/>
    <property type="match status" value="1"/>
</dbReference>
<evidence type="ECO:0000259" key="6">
    <source>
        <dbReference type="Pfam" id="PF04052"/>
    </source>
</evidence>
<accession>A0ABZ2F490</accession>
<dbReference type="Gene3D" id="2.120.10.30">
    <property type="entry name" value="TolB, C-terminal domain"/>
    <property type="match status" value="1"/>
</dbReference>
<proteinExistence type="inferred from homology"/>
<evidence type="ECO:0000256" key="5">
    <source>
        <dbReference type="HAMAP-Rule" id="MF_00671"/>
    </source>
</evidence>
<dbReference type="InterPro" id="IPR011659">
    <property type="entry name" value="WD40"/>
</dbReference>
<dbReference type="InterPro" id="IPR014167">
    <property type="entry name" value="Tol-Pal_TolB"/>
</dbReference>
<name>A0ABZ2F490_METCP</name>
<dbReference type="SUPFAM" id="SSF69304">
    <property type="entry name" value="Tricorn protease N-terminal domain"/>
    <property type="match status" value="1"/>
</dbReference>
<dbReference type="PANTHER" id="PTHR36842">
    <property type="entry name" value="PROTEIN TOLB HOMOLOG"/>
    <property type="match status" value="1"/>
</dbReference>
<dbReference type="Pfam" id="PF04052">
    <property type="entry name" value="TolB_N"/>
    <property type="match status" value="1"/>
</dbReference>
<keyword evidence="4 5" id="KW-0574">Periplasm</keyword>
<evidence type="ECO:0000313" key="8">
    <source>
        <dbReference type="Proteomes" id="UP001359308"/>
    </source>
</evidence>
<feature type="chain" id="PRO_5044920985" description="Tol-Pal system protein TolB" evidence="5">
    <location>
        <begin position="25"/>
        <end position="424"/>
    </location>
</feature>
<dbReference type="SUPFAM" id="SSF52964">
    <property type="entry name" value="TolB, N-terminal domain"/>
    <property type="match status" value="1"/>
</dbReference>
<evidence type="ECO:0000313" key="7">
    <source>
        <dbReference type="EMBL" id="WWF01098.1"/>
    </source>
</evidence>
<evidence type="ECO:0000256" key="2">
    <source>
        <dbReference type="ARBA" id="ARBA00009820"/>
    </source>
</evidence>
<comment type="similarity">
    <text evidence="2 5">Belongs to the TolB family.</text>
</comment>
<keyword evidence="3 5" id="KW-0732">Signal</keyword>
<dbReference type="Proteomes" id="UP001359308">
    <property type="component" value="Chromosome"/>
</dbReference>
<evidence type="ECO:0000256" key="3">
    <source>
        <dbReference type="ARBA" id="ARBA00022729"/>
    </source>
</evidence>
<dbReference type="HAMAP" id="MF_00671">
    <property type="entry name" value="TolB"/>
    <property type="match status" value="1"/>
</dbReference>
<dbReference type="InterPro" id="IPR011042">
    <property type="entry name" value="6-blade_b-propeller_TolB-like"/>
</dbReference>
<dbReference type="Pfam" id="PF07676">
    <property type="entry name" value="PD40"/>
    <property type="match status" value="5"/>
</dbReference>
<comment type="subunit">
    <text evidence="5">The Tol-Pal system is composed of five core proteins: the inner membrane proteins TolA, TolQ and TolR, the periplasmic protein TolB and the outer membrane protein Pal. They form a network linking the inner and outer membranes and the peptidoglycan layer.</text>
</comment>
<dbReference type="Gene3D" id="3.40.50.10070">
    <property type="entry name" value="TolB, N-terminal domain"/>
    <property type="match status" value="1"/>
</dbReference>
<reference evidence="7 8" key="1">
    <citation type="submission" date="2022-09" db="EMBL/GenBank/DDBJ databases">
        <authorList>
            <person name="Giprobiosintez L."/>
        </authorList>
    </citation>
    <scope>NUCLEOTIDE SEQUENCE [LARGE SCALE GENOMIC DNA]</scope>
    <source>
        <strain evidence="8">VKPM-B-12549 (GBS-15)</strain>
    </source>
</reference>
<keyword evidence="8" id="KW-1185">Reference proteome</keyword>
<feature type="domain" description="TolB N-terminal" evidence="6">
    <location>
        <begin position="26"/>
        <end position="125"/>
    </location>
</feature>
<comment type="function">
    <text evidence="5">Part of the Tol-Pal system, which plays a role in outer membrane invagination during cell division and is important for maintaining outer membrane integrity.</text>
</comment>
<evidence type="ECO:0000256" key="1">
    <source>
        <dbReference type="ARBA" id="ARBA00004418"/>
    </source>
</evidence>
<keyword evidence="5" id="KW-0131">Cell cycle</keyword>
<keyword evidence="5" id="KW-0132">Cell division</keyword>
<dbReference type="InterPro" id="IPR007195">
    <property type="entry name" value="TolB_N"/>
</dbReference>
<feature type="signal peptide" evidence="5">
    <location>
        <begin position="1"/>
        <end position="24"/>
    </location>
</feature>